<keyword evidence="2" id="KW-0540">Nuclease</keyword>
<comment type="subcellular location">
    <subcellularLocation>
        <location evidence="2">Nucleus</location>
    </subcellularLocation>
</comment>
<dbReference type="PANTHER" id="PTHR12395">
    <property type="entry name" value="DOM-3 RELATED"/>
    <property type="match status" value="1"/>
</dbReference>
<dbReference type="GO" id="GO:0046872">
    <property type="term" value="F:metal ion binding"/>
    <property type="evidence" value="ECO:0007669"/>
    <property type="project" value="UniProtKB-KW"/>
</dbReference>
<dbReference type="GO" id="GO:0005829">
    <property type="term" value="C:cytosol"/>
    <property type="evidence" value="ECO:0007669"/>
    <property type="project" value="TreeGrafter"/>
</dbReference>
<dbReference type="AlphaFoldDB" id="B3N0D0"/>
<comment type="cofactor">
    <cofactor evidence="2">
        <name>a divalent metal cation</name>
        <dbReference type="ChEBI" id="CHEBI:60240"/>
    </cofactor>
</comment>
<dbReference type="FunCoup" id="B3N0D0">
    <property type="interactions" value="923"/>
</dbReference>
<dbReference type="HOGENOM" id="CLU_024877_1_1_1"/>
<dbReference type="GO" id="GO:0000956">
    <property type="term" value="P:nuclear-transcribed mRNA catabolic process"/>
    <property type="evidence" value="ECO:0007669"/>
    <property type="project" value="TreeGrafter"/>
</dbReference>
<keyword evidence="2" id="KW-0479">Metal-binding</keyword>
<dbReference type="EC" id="3.6.1.-" evidence="2"/>
<evidence type="ECO:0000313" key="5">
    <source>
        <dbReference type="Proteomes" id="UP000007801"/>
    </source>
</evidence>
<dbReference type="GO" id="GO:0004518">
    <property type="term" value="F:nuclease activity"/>
    <property type="evidence" value="ECO:0007669"/>
    <property type="project" value="UniProtKB-KW"/>
</dbReference>
<dbReference type="PhylomeDB" id="B3N0D0"/>
<evidence type="ECO:0000256" key="2">
    <source>
        <dbReference type="RuleBase" id="RU367113"/>
    </source>
</evidence>
<dbReference type="GO" id="GO:0005634">
    <property type="term" value="C:nucleus"/>
    <property type="evidence" value="ECO:0007669"/>
    <property type="project" value="UniProtKB-SubCell"/>
</dbReference>
<dbReference type="STRING" id="7217.B3N0D0"/>
<keyword evidence="2" id="KW-0694">RNA-binding</keyword>
<keyword evidence="5" id="KW-1185">Reference proteome</keyword>
<dbReference type="SMR" id="B3N0D0"/>
<evidence type="ECO:0000256" key="1">
    <source>
        <dbReference type="ARBA" id="ARBA00006562"/>
    </source>
</evidence>
<dbReference type="GO" id="GO:0003723">
    <property type="term" value="F:RNA binding"/>
    <property type="evidence" value="ECO:0007669"/>
    <property type="project" value="UniProtKB-KW"/>
</dbReference>
<feature type="domain" description="RAI1-like" evidence="3">
    <location>
        <begin position="34"/>
        <end position="369"/>
    </location>
</feature>
<dbReference type="OrthoDB" id="5853397at2759"/>
<dbReference type="GeneID" id="6504497"/>
<gene>
    <name evidence="4" type="primary">Dana\GF21826</name>
    <name evidence="4" type="synonym">dana_GLEANR_5725</name>
    <name evidence="4" type="ORF">GF21826</name>
</gene>
<keyword evidence="2" id="KW-0539">Nucleus</keyword>
<dbReference type="KEGG" id="dan:6504497"/>
<sequence length="374" mass="43646">MDARKVCDNGVIRIPWWQHKHGRHFQHPFPKMSPPECIGLFSITDREYQEDARNVAYLCDPFPKLPIDLNQGIENVIRKKPATMSDLEYLLKYIKSHQKEFLVMKGDTIQLNTDFVALRGVLRLIMCLQYERRQDLRIMVTRANGTIYLNKEETEEQLAEQAAMSNRHLAMCSWGFKFEQYLTTAKPCADPDTNVPVNEGVELCAMFRSNINGIRLLYGAEMDCIVSSQPVNFQDPNNLKHLEFVELKTGAYDMNRHQEQTFKLFKSANWWSQSFLVGIKTIYAGLRDTKGVVKEIRRYDTRDLARNTPWSPSAMLMFLEQFLRQLKSLMEAIDDPFAVVQVDFKSQEQCVYYKVLGGKDNQILPDWYRELFIK</sequence>
<dbReference type="InterPro" id="IPR039039">
    <property type="entry name" value="RAI1-like_fam"/>
</dbReference>
<protein>
    <recommendedName>
        <fullName evidence="2">Decapping nuclease</fullName>
        <ecNumber evidence="2">3.6.1.-</ecNumber>
    </recommendedName>
</protein>
<dbReference type="eggNOG" id="KOG1982">
    <property type="taxonomic scope" value="Eukaryota"/>
</dbReference>
<dbReference type="OMA" id="VVTWRGH"/>
<proteinExistence type="inferred from homology"/>
<comment type="function">
    <text evidence="2">Decapping enzyme for NAD-capped RNAs: specifically hydrolyzes the nicotinamide adenine dinucleotide (NAD) cap from a subset of RNAs by removing the entire NAD moiety from the 5'-end of an NAD-capped RNA.</text>
</comment>
<organism evidence="4 5">
    <name type="scientific">Drosophila ananassae</name>
    <name type="common">Fruit fly</name>
    <dbReference type="NCBI Taxonomy" id="7217"/>
    <lineage>
        <taxon>Eukaryota</taxon>
        <taxon>Metazoa</taxon>
        <taxon>Ecdysozoa</taxon>
        <taxon>Arthropoda</taxon>
        <taxon>Hexapoda</taxon>
        <taxon>Insecta</taxon>
        <taxon>Pterygota</taxon>
        <taxon>Neoptera</taxon>
        <taxon>Endopterygota</taxon>
        <taxon>Diptera</taxon>
        <taxon>Brachycera</taxon>
        <taxon>Muscomorpha</taxon>
        <taxon>Ephydroidea</taxon>
        <taxon>Drosophilidae</taxon>
        <taxon>Drosophila</taxon>
        <taxon>Sophophora</taxon>
    </lineage>
</organism>
<dbReference type="GO" id="GO:0000166">
    <property type="term" value="F:nucleotide binding"/>
    <property type="evidence" value="ECO:0007669"/>
    <property type="project" value="UniProtKB-KW"/>
</dbReference>
<evidence type="ECO:0000259" key="3">
    <source>
        <dbReference type="Pfam" id="PF08652"/>
    </source>
</evidence>
<dbReference type="Proteomes" id="UP000007801">
    <property type="component" value="Unassembled WGS sequence"/>
</dbReference>
<comment type="similarity">
    <text evidence="1 2">Belongs to the DXO/Dom3Z family.</text>
</comment>
<dbReference type="Pfam" id="PF08652">
    <property type="entry name" value="RAI1"/>
    <property type="match status" value="1"/>
</dbReference>
<name>B3N0D0_DROAN</name>
<dbReference type="GO" id="GO:0034353">
    <property type="term" value="F:mRNA 5'-diphosphatase activity"/>
    <property type="evidence" value="ECO:0007669"/>
    <property type="project" value="TreeGrafter"/>
</dbReference>
<dbReference type="EMBL" id="CH902640">
    <property type="protein sequence ID" value="EDV38334.1"/>
    <property type="molecule type" value="Genomic_DNA"/>
</dbReference>
<dbReference type="PANTHER" id="PTHR12395:SF9">
    <property type="entry name" value="DECAPPING AND EXORIBONUCLEASE PROTEIN"/>
    <property type="match status" value="1"/>
</dbReference>
<dbReference type="InParanoid" id="B3N0D0"/>
<keyword evidence="2" id="KW-0378">Hydrolase</keyword>
<reference evidence="4 5" key="1">
    <citation type="journal article" date="2007" name="Nature">
        <title>Evolution of genes and genomes on the Drosophila phylogeny.</title>
        <authorList>
            <consortium name="Drosophila 12 Genomes Consortium"/>
            <person name="Clark A.G."/>
            <person name="Eisen M.B."/>
            <person name="Smith D.R."/>
            <person name="Bergman C.M."/>
            <person name="Oliver B."/>
            <person name="Markow T.A."/>
            <person name="Kaufman T.C."/>
            <person name="Kellis M."/>
            <person name="Gelbart W."/>
            <person name="Iyer V.N."/>
            <person name="Pollard D.A."/>
            <person name="Sackton T.B."/>
            <person name="Larracuente A.M."/>
            <person name="Singh N.D."/>
            <person name="Abad J.P."/>
            <person name="Abt D.N."/>
            <person name="Adryan B."/>
            <person name="Aguade M."/>
            <person name="Akashi H."/>
            <person name="Anderson W.W."/>
            <person name="Aquadro C.F."/>
            <person name="Ardell D.H."/>
            <person name="Arguello R."/>
            <person name="Artieri C.G."/>
            <person name="Barbash D.A."/>
            <person name="Barker D."/>
            <person name="Barsanti P."/>
            <person name="Batterham P."/>
            <person name="Batzoglou S."/>
            <person name="Begun D."/>
            <person name="Bhutkar A."/>
            <person name="Blanco E."/>
            <person name="Bosak S.A."/>
            <person name="Bradley R.K."/>
            <person name="Brand A.D."/>
            <person name="Brent M.R."/>
            <person name="Brooks A.N."/>
            <person name="Brown R.H."/>
            <person name="Butlin R.K."/>
            <person name="Caggese C."/>
            <person name="Calvi B.R."/>
            <person name="Bernardo de Carvalho A."/>
            <person name="Caspi A."/>
            <person name="Castrezana S."/>
            <person name="Celniker S.E."/>
            <person name="Chang J.L."/>
            <person name="Chapple C."/>
            <person name="Chatterji S."/>
            <person name="Chinwalla A."/>
            <person name="Civetta A."/>
            <person name="Clifton S.W."/>
            <person name="Comeron J.M."/>
            <person name="Costello J.C."/>
            <person name="Coyne J.A."/>
            <person name="Daub J."/>
            <person name="David R.G."/>
            <person name="Delcher A.L."/>
            <person name="Delehaunty K."/>
            <person name="Do C.B."/>
            <person name="Ebling H."/>
            <person name="Edwards K."/>
            <person name="Eickbush T."/>
            <person name="Evans J.D."/>
            <person name="Filipski A."/>
            <person name="Findeiss S."/>
            <person name="Freyhult E."/>
            <person name="Fulton L."/>
            <person name="Fulton R."/>
            <person name="Garcia A.C."/>
            <person name="Gardiner A."/>
            <person name="Garfield D.A."/>
            <person name="Garvin B.E."/>
            <person name="Gibson G."/>
            <person name="Gilbert D."/>
            <person name="Gnerre S."/>
            <person name="Godfrey J."/>
            <person name="Good R."/>
            <person name="Gotea V."/>
            <person name="Gravely B."/>
            <person name="Greenberg A.J."/>
            <person name="Griffiths-Jones S."/>
            <person name="Gross S."/>
            <person name="Guigo R."/>
            <person name="Gustafson E.A."/>
            <person name="Haerty W."/>
            <person name="Hahn M.W."/>
            <person name="Halligan D.L."/>
            <person name="Halpern A.L."/>
            <person name="Halter G.M."/>
            <person name="Han M.V."/>
            <person name="Heger A."/>
            <person name="Hillier L."/>
            <person name="Hinrichs A.S."/>
            <person name="Holmes I."/>
            <person name="Hoskins R.A."/>
            <person name="Hubisz M.J."/>
            <person name="Hultmark D."/>
            <person name="Huntley M.A."/>
            <person name="Jaffe D.B."/>
            <person name="Jagadeeshan S."/>
            <person name="Jeck W.R."/>
            <person name="Johnson J."/>
            <person name="Jones C.D."/>
            <person name="Jordan W.C."/>
            <person name="Karpen G.H."/>
            <person name="Kataoka E."/>
            <person name="Keightley P.D."/>
            <person name="Kheradpour P."/>
            <person name="Kirkness E.F."/>
            <person name="Koerich L.B."/>
            <person name="Kristiansen K."/>
            <person name="Kudrna D."/>
            <person name="Kulathinal R.J."/>
            <person name="Kumar S."/>
            <person name="Kwok R."/>
            <person name="Lander E."/>
            <person name="Langley C.H."/>
            <person name="Lapoint R."/>
            <person name="Lazzaro B.P."/>
            <person name="Lee S.J."/>
            <person name="Levesque L."/>
            <person name="Li R."/>
            <person name="Lin C.F."/>
            <person name="Lin M.F."/>
            <person name="Lindblad-Toh K."/>
            <person name="Llopart A."/>
            <person name="Long M."/>
            <person name="Low L."/>
            <person name="Lozovsky E."/>
            <person name="Lu J."/>
            <person name="Luo M."/>
            <person name="Machado C.A."/>
            <person name="Makalowski W."/>
            <person name="Marzo M."/>
            <person name="Matsuda M."/>
            <person name="Matzkin L."/>
            <person name="McAllister B."/>
            <person name="McBride C.S."/>
            <person name="McKernan B."/>
            <person name="McKernan K."/>
            <person name="Mendez-Lago M."/>
            <person name="Minx P."/>
            <person name="Mollenhauer M.U."/>
            <person name="Montooth K."/>
            <person name="Mount S.M."/>
            <person name="Mu X."/>
            <person name="Myers E."/>
            <person name="Negre B."/>
            <person name="Newfeld S."/>
            <person name="Nielsen R."/>
            <person name="Noor M.A."/>
            <person name="O'Grady P."/>
            <person name="Pachter L."/>
            <person name="Papaceit M."/>
            <person name="Parisi M.J."/>
            <person name="Parisi M."/>
            <person name="Parts L."/>
            <person name="Pedersen J.S."/>
            <person name="Pesole G."/>
            <person name="Phillippy A.M."/>
            <person name="Ponting C.P."/>
            <person name="Pop M."/>
            <person name="Porcelli D."/>
            <person name="Powell J.R."/>
            <person name="Prohaska S."/>
            <person name="Pruitt K."/>
            <person name="Puig M."/>
            <person name="Quesneville H."/>
            <person name="Ram K.R."/>
            <person name="Rand D."/>
            <person name="Rasmussen M.D."/>
            <person name="Reed L.K."/>
            <person name="Reenan R."/>
            <person name="Reily A."/>
            <person name="Remington K.A."/>
            <person name="Rieger T.T."/>
            <person name="Ritchie M.G."/>
            <person name="Robin C."/>
            <person name="Rogers Y.H."/>
            <person name="Rohde C."/>
            <person name="Rozas J."/>
            <person name="Rubenfield M.J."/>
            <person name="Ruiz A."/>
            <person name="Russo S."/>
            <person name="Salzberg S.L."/>
            <person name="Sanchez-Gracia A."/>
            <person name="Saranga D.J."/>
            <person name="Sato H."/>
            <person name="Schaeffer S.W."/>
            <person name="Schatz M.C."/>
            <person name="Schlenke T."/>
            <person name="Schwartz R."/>
            <person name="Segarra C."/>
            <person name="Singh R.S."/>
            <person name="Sirot L."/>
            <person name="Sirota M."/>
            <person name="Sisneros N.B."/>
            <person name="Smith C.D."/>
            <person name="Smith T.F."/>
            <person name="Spieth J."/>
            <person name="Stage D.E."/>
            <person name="Stark A."/>
            <person name="Stephan W."/>
            <person name="Strausberg R.L."/>
            <person name="Strempel S."/>
            <person name="Sturgill D."/>
            <person name="Sutton G."/>
            <person name="Sutton G.G."/>
            <person name="Tao W."/>
            <person name="Teichmann S."/>
            <person name="Tobari Y.N."/>
            <person name="Tomimura Y."/>
            <person name="Tsolas J.M."/>
            <person name="Valente V.L."/>
            <person name="Venter E."/>
            <person name="Venter J.C."/>
            <person name="Vicario S."/>
            <person name="Vieira F.G."/>
            <person name="Vilella A.J."/>
            <person name="Villasante A."/>
            <person name="Walenz B."/>
            <person name="Wang J."/>
            <person name="Wasserman M."/>
            <person name="Watts T."/>
            <person name="Wilson D."/>
            <person name="Wilson R.K."/>
            <person name="Wing R.A."/>
            <person name="Wolfner M.F."/>
            <person name="Wong A."/>
            <person name="Wong G.K."/>
            <person name="Wu C.I."/>
            <person name="Wu G."/>
            <person name="Yamamoto D."/>
            <person name="Yang H.P."/>
            <person name="Yang S.P."/>
            <person name="Yorke J.A."/>
            <person name="Yoshida K."/>
            <person name="Zdobnov E."/>
            <person name="Zhang P."/>
            <person name="Zhang Y."/>
            <person name="Zimin A.V."/>
            <person name="Baldwin J."/>
            <person name="Abdouelleil A."/>
            <person name="Abdulkadir J."/>
            <person name="Abebe A."/>
            <person name="Abera B."/>
            <person name="Abreu J."/>
            <person name="Acer S.C."/>
            <person name="Aftuck L."/>
            <person name="Alexander A."/>
            <person name="An P."/>
            <person name="Anderson E."/>
            <person name="Anderson S."/>
            <person name="Arachi H."/>
            <person name="Azer M."/>
            <person name="Bachantsang P."/>
            <person name="Barry A."/>
            <person name="Bayul T."/>
            <person name="Berlin A."/>
            <person name="Bessette D."/>
            <person name="Bloom T."/>
            <person name="Blye J."/>
            <person name="Boguslavskiy L."/>
            <person name="Bonnet C."/>
            <person name="Boukhgalter B."/>
            <person name="Bourzgui I."/>
            <person name="Brown A."/>
            <person name="Cahill P."/>
            <person name="Channer S."/>
            <person name="Cheshatsang Y."/>
            <person name="Chuda L."/>
            <person name="Citroen M."/>
            <person name="Collymore A."/>
            <person name="Cooke P."/>
            <person name="Costello M."/>
            <person name="D'Aco K."/>
            <person name="Daza R."/>
            <person name="De Haan G."/>
            <person name="DeGray S."/>
            <person name="DeMaso C."/>
            <person name="Dhargay N."/>
            <person name="Dooley K."/>
            <person name="Dooley E."/>
            <person name="Doricent M."/>
            <person name="Dorje P."/>
            <person name="Dorjee K."/>
            <person name="Dupes A."/>
            <person name="Elong R."/>
            <person name="Falk J."/>
            <person name="Farina A."/>
            <person name="Faro S."/>
            <person name="Ferguson D."/>
            <person name="Fisher S."/>
            <person name="Foley C.D."/>
            <person name="Franke A."/>
            <person name="Friedrich D."/>
            <person name="Gadbois L."/>
            <person name="Gearin G."/>
            <person name="Gearin C.R."/>
            <person name="Giannoukos G."/>
            <person name="Goode T."/>
            <person name="Graham J."/>
            <person name="Grandbois E."/>
            <person name="Grewal S."/>
            <person name="Gyaltsen K."/>
            <person name="Hafez N."/>
            <person name="Hagos B."/>
            <person name="Hall J."/>
            <person name="Henson C."/>
            <person name="Hollinger A."/>
            <person name="Honan T."/>
            <person name="Huard M.D."/>
            <person name="Hughes L."/>
            <person name="Hurhula B."/>
            <person name="Husby M.E."/>
            <person name="Kamat A."/>
            <person name="Kanga B."/>
            <person name="Kashin S."/>
            <person name="Khazanovich D."/>
            <person name="Kisner P."/>
            <person name="Lance K."/>
            <person name="Lara M."/>
            <person name="Lee W."/>
            <person name="Lennon N."/>
            <person name="Letendre F."/>
            <person name="LeVine R."/>
            <person name="Lipovsky A."/>
            <person name="Liu X."/>
            <person name="Liu J."/>
            <person name="Liu S."/>
            <person name="Lokyitsang T."/>
            <person name="Lokyitsang Y."/>
            <person name="Lubonja R."/>
            <person name="Lui A."/>
            <person name="MacDonald P."/>
            <person name="Magnisalis V."/>
            <person name="Maru K."/>
            <person name="Matthews C."/>
            <person name="McCusker W."/>
            <person name="McDonough S."/>
            <person name="Mehta T."/>
            <person name="Meldrim J."/>
            <person name="Meneus L."/>
            <person name="Mihai O."/>
            <person name="Mihalev A."/>
            <person name="Mihova T."/>
            <person name="Mittelman R."/>
            <person name="Mlenga V."/>
            <person name="Montmayeur A."/>
            <person name="Mulrain L."/>
            <person name="Navidi A."/>
            <person name="Naylor J."/>
            <person name="Negash T."/>
            <person name="Nguyen T."/>
            <person name="Nguyen N."/>
            <person name="Nicol R."/>
            <person name="Norbu C."/>
            <person name="Norbu N."/>
            <person name="Novod N."/>
            <person name="O'Neill B."/>
            <person name="Osman S."/>
            <person name="Markiewicz E."/>
            <person name="Oyono O.L."/>
            <person name="Patti C."/>
            <person name="Phunkhang P."/>
            <person name="Pierre F."/>
            <person name="Priest M."/>
            <person name="Raghuraman S."/>
            <person name="Rege F."/>
            <person name="Reyes R."/>
            <person name="Rise C."/>
            <person name="Rogov P."/>
            <person name="Ross K."/>
            <person name="Ryan E."/>
            <person name="Settipalli S."/>
            <person name="Shea T."/>
            <person name="Sherpa N."/>
            <person name="Shi L."/>
            <person name="Shih D."/>
            <person name="Sparrow T."/>
            <person name="Spaulding J."/>
            <person name="Stalker J."/>
            <person name="Stange-Thomann N."/>
            <person name="Stavropoulos S."/>
            <person name="Stone C."/>
            <person name="Strader C."/>
            <person name="Tesfaye S."/>
            <person name="Thomson T."/>
            <person name="Thoulutsang Y."/>
            <person name="Thoulutsang D."/>
            <person name="Topham K."/>
            <person name="Topping I."/>
            <person name="Tsamla T."/>
            <person name="Vassiliev H."/>
            <person name="Vo A."/>
            <person name="Wangchuk T."/>
            <person name="Wangdi T."/>
            <person name="Weiand M."/>
            <person name="Wilkinson J."/>
            <person name="Wilson A."/>
            <person name="Yadav S."/>
            <person name="Young G."/>
            <person name="Yu Q."/>
            <person name="Zembek L."/>
            <person name="Zhong D."/>
            <person name="Zimmer A."/>
            <person name="Zwirko Z."/>
            <person name="Jaffe D.B."/>
            <person name="Alvarez P."/>
            <person name="Brockman W."/>
            <person name="Butler J."/>
            <person name="Chin C."/>
            <person name="Gnerre S."/>
            <person name="Grabherr M."/>
            <person name="Kleber M."/>
            <person name="Mauceli E."/>
            <person name="MacCallum I."/>
        </authorList>
    </citation>
    <scope>NUCLEOTIDE SEQUENCE [LARGE SCALE GENOMIC DNA]</scope>
    <source>
        <strain evidence="5">Tucson 14024-0371.13</strain>
    </source>
</reference>
<keyword evidence="2" id="KW-0547">Nucleotide-binding</keyword>
<evidence type="ECO:0000313" key="4">
    <source>
        <dbReference type="EMBL" id="EDV38334.1"/>
    </source>
</evidence>
<accession>B3N0D0</accession>
<dbReference type="GO" id="GO:0110155">
    <property type="term" value="P:NAD-cap decapping"/>
    <property type="evidence" value="ECO:0007669"/>
    <property type="project" value="TreeGrafter"/>
</dbReference>
<dbReference type="InterPro" id="IPR013961">
    <property type="entry name" value="RAI1"/>
</dbReference>